<organism evidence="4">
    <name type="scientific">Fagus sylvatica</name>
    <name type="common">Beechnut</name>
    <dbReference type="NCBI Taxonomy" id="28930"/>
    <lineage>
        <taxon>Eukaryota</taxon>
        <taxon>Viridiplantae</taxon>
        <taxon>Streptophyta</taxon>
        <taxon>Embryophyta</taxon>
        <taxon>Tracheophyta</taxon>
        <taxon>Spermatophyta</taxon>
        <taxon>Magnoliopsida</taxon>
        <taxon>eudicotyledons</taxon>
        <taxon>Gunneridae</taxon>
        <taxon>Pentapetalae</taxon>
        <taxon>rosids</taxon>
        <taxon>fabids</taxon>
        <taxon>Fagales</taxon>
        <taxon>Fagaceae</taxon>
        <taxon>Fagus</taxon>
    </lineage>
</organism>
<dbReference type="Pfam" id="PF13966">
    <property type="entry name" value="zf-RVT"/>
    <property type="match status" value="1"/>
</dbReference>
<dbReference type="SUPFAM" id="SSF56219">
    <property type="entry name" value="DNase I-like"/>
    <property type="match status" value="1"/>
</dbReference>
<dbReference type="Pfam" id="PF13456">
    <property type="entry name" value="RVT_3"/>
    <property type="match status" value="1"/>
</dbReference>
<keyword evidence="1" id="KW-0479">Metal-binding</keyword>
<evidence type="ECO:0000259" key="3">
    <source>
        <dbReference type="PROSITE" id="PS50158"/>
    </source>
</evidence>
<dbReference type="InterPro" id="IPR025836">
    <property type="entry name" value="Zn_knuckle_CX2CX4HX4C"/>
</dbReference>
<dbReference type="InterPro" id="IPR005135">
    <property type="entry name" value="Endo/exonuclease/phosphatase"/>
</dbReference>
<dbReference type="InterPro" id="IPR043502">
    <property type="entry name" value="DNA/RNA_pol_sf"/>
</dbReference>
<dbReference type="PROSITE" id="PS50158">
    <property type="entry name" value="ZF_CCHC"/>
    <property type="match status" value="1"/>
</dbReference>
<dbReference type="SUPFAM" id="SSF56672">
    <property type="entry name" value="DNA/RNA polymerases"/>
    <property type="match status" value="1"/>
</dbReference>
<protein>
    <recommendedName>
        <fullName evidence="3">CCHC-type domain-containing protein</fullName>
    </recommendedName>
</protein>
<keyword evidence="1" id="KW-0863">Zinc-finger</keyword>
<dbReference type="PANTHER" id="PTHR46890">
    <property type="entry name" value="NON-LTR RETROLELEMENT REVERSE TRANSCRIPTASE-LIKE PROTEIN-RELATED"/>
    <property type="match status" value="1"/>
</dbReference>
<dbReference type="InterPro" id="IPR036691">
    <property type="entry name" value="Endo/exonu/phosph_ase_sf"/>
</dbReference>
<dbReference type="GO" id="GO:0003676">
    <property type="term" value="F:nucleic acid binding"/>
    <property type="evidence" value="ECO:0007669"/>
    <property type="project" value="InterPro"/>
</dbReference>
<dbReference type="GO" id="GO:0008270">
    <property type="term" value="F:zinc ion binding"/>
    <property type="evidence" value="ECO:0007669"/>
    <property type="project" value="UniProtKB-KW"/>
</dbReference>
<dbReference type="InterPro" id="IPR000477">
    <property type="entry name" value="RT_dom"/>
</dbReference>
<feature type="region of interest" description="Disordered" evidence="2">
    <location>
        <begin position="255"/>
        <end position="288"/>
    </location>
</feature>
<dbReference type="Gene3D" id="3.60.10.10">
    <property type="entry name" value="Endonuclease/exonuclease/phosphatase"/>
    <property type="match status" value="1"/>
</dbReference>
<evidence type="ECO:0000313" key="4">
    <source>
        <dbReference type="EMBL" id="SPC84318.1"/>
    </source>
</evidence>
<dbReference type="GO" id="GO:0004523">
    <property type="term" value="F:RNA-DNA hybrid ribonuclease activity"/>
    <property type="evidence" value="ECO:0007669"/>
    <property type="project" value="InterPro"/>
</dbReference>
<sequence>MTEELEELCRRMKLSEKEMLRISLRKDSILKSKKEAQHSILFKLLTTKPFHSEAFKGSIRALWSGLGGVTIRSIEGNLFMAVFTRRDDMERIFVRSPWTFDKKLIPIVRFEGDLQPTEVRFSHTAFWIRVFNLPIKSMIREVGEDIGQEIGRLLEVDVPENGFGWGEYLRIRVEIDITQPLLRGCILQSDESDGGGLFWVDFKYEHLPIFCYRCGRLGHGSHECVVGRGGRISEGVSGEKWGAWLRALAARPAQPRRSREGVFQPDEEGESNMPFDREAATENDPSPPVPVAVANSGTGTGSTFFNADNAEVVEPVMCKIRSEDQGHAKISGEEDHVPNVKEVHSPPVTMRALSLNCRGLGNPQTVNELHNLVKKEGPNIVFLMETRLNVRNLEWLRVRLGMKGCLGVERHGQGGGLALLWDSSVMINIQSYSEHHIDGEVVQNDGLRWRLTGFYGYPEAHLRHRSWSLLRHLRSISDVPWMIFGDFNEITRLEEKVGREDRNANQMAAFREALLDCSLQDMGFTDHVGLLLDSRTDQPRNHVPQRKRRMFRFEKSWLKESGCEEVIQMAWEVQPIGTAMYKVAQKIKQCRIKLIQWSQSHVRVTPKLIDSKMKQLQELELKEKEDYDSRQINLIKRDLNGLHEKAEIVWRQRSRIVWLTEGDRNTKFFHENASQRKKINTILGLRDQQSNWRTEPLEVEQIAVDYFSSLFASSNPRAIDEVLHEVEGVVTPGMNNVLMRPFTQEEIKRALFQMHPSKSPGPDGSINFTHLVLIPKVAAPENITQFRPISLCNVIYKIVSKVLVNRMKTILPQVISDSQSAFVPGRMITDNVIIAFETIHYLKNLQNGNNVQMAVKLDMSKAYDRVEWDYLQAIMIKLGFHAQWVKLVMACVKTATYSILVNGEPKGYITPQRGLRREGEFAERGIHLQGGPRVSHLFFADDSIVFCRATNADCVTLQNLLTKYAHASGQVVNSDKTALFFSPNTPQQSRNAICSFFDTSPATQFEKYLGLPPMVGRAKRRAFNEIKDRVWRRLQGWKEKLLSQAGREVLVGTEKGRKKDPLVGQGWRLLQNPSSLVYRMLKAKYFPNTSFLEASSPANVSFIWRSICEAKSVLHDGLRWRVGNGEKIKIWGDKWLPSNSTYQVISPRPALDAPAMVHHLICNDTMTWDVNLLDRFFLPRDVEAIKSIPLSHRRPADLLIWSGTKRGVFSVRSAYHMLLNQSQAREAMSSSASGSQRKQPWSAIWAASVQPKVKLFIWRACKAIVPTQTKLFDKGISQTYSCLWCGDEAETVDHLLWGCEFAQRVWKESPAMIPPSYNLTMPFTEFISRCVEDLGSPALEIAFTTAWALWKARNALFWNAQNSNVSEICQHAAELALDFLETRQQSEVLLGSNSSILKWQVPAVGNYKLNFSCHGGSNCSPMGLGILIRDSLGLVMAAKCSKIAGNNSLLQSHARAALLAIEFAFSIGFRRLEVEVGNQELLGLINLDSPSLAPIGGLSCLGYRGSVLKF</sequence>
<dbReference type="Pfam" id="PF03372">
    <property type="entry name" value="Exo_endo_phos"/>
    <property type="match status" value="1"/>
</dbReference>
<evidence type="ECO:0000256" key="2">
    <source>
        <dbReference type="SAM" id="MobiDB-lite"/>
    </source>
</evidence>
<reference evidence="4" key="1">
    <citation type="submission" date="2018-02" db="EMBL/GenBank/DDBJ databases">
        <authorList>
            <person name="Cohen D.B."/>
            <person name="Kent A.D."/>
        </authorList>
    </citation>
    <scope>NUCLEOTIDE SEQUENCE</scope>
</reference>
<dbReference type="PANTHER" id="PTHR46890:SF48">
    <property type="entry name" value="RNA-DIRECTED DNA POLYMERASE"/>
    <property type="match status" value="1"/>
</dbReference>
<dbReference type="InterPro" id="IPR026960">
    <property type="entry name" value="RVT-Znf"/>
</dbReference>
<proteinExistence type="predicted"/>
<dbReference type="Pfam" id="PF00078">
    <property type="entry name" value="RVT_1"/>
    <property type="match status" value="1"/>
</dbReference>
<dbReference type="InterPro" id="IPR002156">
    <property type="entry name" value="RNaseH_domain"/>
</dbReference>
<dbReference type="Pfam" id="PF14392">
    <property type="entry name" value="zf-CCHC_4"/>
    <property type="match status" value="1"/>
</dbReference>
<dbReference type="InterPro" id="IPR001878">
    <property type="entry name" value="Znf_CCHC"/>
</dbReference>
<accession>A0A2N9FB16</accession>
<dbReference type="CDD" id="cd01650">
    <property type="entry name" value="RT_nLTR_like"/>
    <property type="match status" value="1"/>
</dbReference>
<evidence type="ECO:0000256" key="1">
    <source>
        <dbReference type="PROSITE-ProRule" id="PRU00047"/>
    </source>
</evidence>
<gene>
    <name evidence="4" type="ORF">FSB_LOCUS12200</name>
</gene>
<feature type="domain" description="CCHC-type" evidence="3">
    <location>
        <begin position="211"/>
        <end position="224"/>
    </location>
</feature>
<dbReference type="InterPro" id="IPR052343">
    <property type="entry name" value="Retrotransposon-Effector_Assoc"/>
</dbReference>
<name>A0A2N9FB16_FAGSY</name>
<keyword evidence="1" id="KW-0862">Zinc</keyword>
<dbReference type="EMBL" id="OIVN01000702">
    <property type="protein sequence ID" value="SPC84318.1"/>
    <property type="molecule type" value="Genomic_DNA"/>
</dbReference>